<dbReference type="AlphaFoldDB" id="A0A850EJ49"/>
<dbReference type="InterPro" id="IPR016039">
    <property type="entry name" value="Thiolase-like"/>
</dbReference>
<evidence type="ECO:0000259" key="3">
    <source>
        <dbReference type="Pfam" id="PF08541"/>
    </source>
</evidence>
<dbReference type="CDD" id="cd00830">
    <property type="entry name" value="KAS_III"/>
    <property type="match status" value="1"/>
</dbReference>
<proteinExistence type="predicted"/>
<dbReference type="GO" id="GO:0044550">
    <property type="term" value="P:secondary metabolite biosynthetic process"/>
    <property type="evidence" value="ECO:0007669"/>
    <property type="project" value="TreeGrafter"/>
</dbReference>
<dbReference type="PANTHER" id="PTHR34069">
    <property type="entry name" value="3-OXOACYL-[ACYL-CARRIER-PROTEIN] SYNTHASE 3"/>
    <property type="match status" value="1"/>
</dbReference>
<evidence type="ECO:0000256" key="2">
    <source>
        <dbReference type="ARBA" id="ARBA00023315"/>
    </source>
</evidence>
<keyword evidence="2" id="KW-0012">Acyltransferase</keyword>
<name>A0A850EJ49_9BACL</name>
<dbReference type="Proteomes" id="UP000564806">
    <property type="component" value="Unassembled WGS sequence"/>
</dbReference>
<feature type="domain" description="Beta-ketoacyl-[acyl-carrier-protein] synthase III N-terminal" evidence="4">
    <location>
        <begin position="101"/>
        <end position="180"/>
    </location>
</feature>
<gene>
    <name evidence="5" type="ORF">HPT30_11325</name>
</gene>
<accession>A0A850EJ49</accession>
<dbReference type="InterPro" id="IPR013747">
    <property type="entry name" value="ACP_syn_III_C"/>
</dbReference>
<dbReference type="Gene3D" id="3.40.47.10">
    <property type="match status" value="1"/>
</dbReference>
<dbReference type="PANTHER" id="PTHR34069:SF2">
    <property type="entry name" value="BETA-KETOACYL-[ACYL-CARRIER-PROTEIN] SYNTHASE III"/>
    <property type="match status" value="1"/>
</dbReference>
<protein>
    <submittedName>
        <fullName evidence="5">Ketoacyl-ACP synthase III</fullName>
    </submittedName>
</protein>
<dbReference type="GO" id="GO:0004315">
    <property type="term" value="F:3-oxoacyl-[acyl-carrier-protein] synthase activity"/>
    <property type="evidence" value="ECO:0007669"/>
    <property type="project" value="InterPro"/>
</dbReference>
<comment type="caution">
    <text evidence="5">The sequence shown here is derived from an EMBL/GenBank/DDBJ whole genome shotgun (WGS) entry which is preliminary data.</text>
</comment>
<dbReference type="Pfam" id="PF08545">
    <property type="entry name" value="ACP_syn_III"/>
    <property type="match status" value="1"/>
</dbReference>
<dbReference type="GO" id="GO:0006633">
    <property type="term" value="P:fatty acid biosynthetic process"/>
    <property type="evidence" value="ECO:0007669"/>
    <property type="project" value="InterPro"/>
</dbReference>
<organism evidence="5 6">
    <name type="scientific">Paenibacillus agri</name>
    <dbReference type="NCBI Taxonomy" id="2744309"/>
    <lineage>
        <taxon>Bacteria</taxon>
        <taxon>Bacillati</taxon>
        <taxon>Bacillota</taxon>
        <taxon>Bacilli</taxon>
        <taxon>Bacillales</taxon>
        <taxon>Paenibacillaceae</taxon>
        <taxon>Paenibacillus</taxon>
    </lineage>
</organism>
<evidence type="ECO:0000259" key="4">
    <source>
        <dbReference type="Pfam" id="PF08545"/>
    </source>
</evidence>
<evidence type="ECO:0000313" key="5">
    <source>
        <dbReference type="EMBL" id="NUU60938.1"/>
    </source>
</evidence>
<dbReference type="Pfam" id="PF08541">
    <property type="entry name" value="ACP_syn_III_C"/>
    <property type="match status" value="1"/>
</dbReference>
<keyword evidence="6" id="KW-1185">Reference proteome</keyword>
<dbReference type="InterPro" id="IPR013751">
    <property type="entry name" value="ACP_syn_III_N"/>
</dbReference>
<reference evidence="5" key="1">
    <citation type="submission" date="2020-06" db="EMBL/GenBank/DDBJ databases">
        <title>Paenibacillus sp. nov., isolated from soil.</title>
        <authorList>
            <person name="Seo Y.L."/>
        </authorList>
    </citation>
    <scope>NUCLEOTIDE SEQUENCE [LARGE SCALE GENOMIC DNA]</scope>
    <source>
        <strain evidence="5">JW14</strain>
    </source>
</reference>
<dbReference type="EMBL" id="JABWCS010000205">
    <property type="protein sequence ID" value="NUU60938.1"/>
    <property type="molecule type" value="Genomic_DNA"/>
</dbReference>
<keyword evidence="1" id="KW-0808">Transferase</keyword>
<dbReference type="SUPFAM" id="SSF53901">
    <property type="entry name" value="Thiolase-like"/>
    <property type="match status" value="1"/>
</dbReference>
<dbReference type="NCBIfam" id="NF006829">
    <property type="entry name" value="PRK09352.1"/>
    <property type="match status" value="1"/>
</dbReference>
<evidence type="ECO:0000313" key="6">
    <source>
        <dbReference type="Proteomes" id="UP000564806"/>
    </source>
</evidence>
<sequence length="332" mass="36527">MKRAIVKAIEYYVPEKYEENSTEDSITGKIGILQRPITGVDEFASDLAIFAVNKLFDNNSTLQKSAVDMLIYCTQSPDYILPTTACVLQDALDLPRNCAAFDVNLGCSGYVYGLSIAKAFIESGIANNILLITSDTYSKYINENDRSVKVLFGDGASATLVSWVDSEHELIGPFIFGTDGGGKDSLIIKAGGLKEPISNESGIEELDAYGNLRSRKNLYMNGSAIFNFALKEIPTAIGDLLKLSGTILEEYDRFVFHQANKYMNESLRRRLKIPEEKFSLNIELFGNTVSSSIPIAICEDIKNNKIIGNNKLMLVGFGVGYSWAACNLIINL</sequence>
<dbReference type="RefSeq" id="WP_175371495.1">
    <property type="nucleotide sequence ID" value="NZ_JABWCS010000205.1"/>
</dbReference>
<feature type="domain" description="Beta-ketoacyl-[acyl-carrier-protein] synthase III C-terminal" evidence="3">
    <location>
        <begin position="245"/>
        <end position="326"/>
    </location>
</feature>
<evidence type="ECO:0000256" key="1">
    <source>
        <dbReference type="ARBA" id="ARBA00022679"/>
    </source>
</evidence>